<feature type="transmembrane region" description="Helical" evidence="1">
    <location>
        <begin position="174"/>
        <end position="195"/>
    </location>
</feature>
<feature type="transmembrane region" description="Helical" evidence="1">
    <location>
        <begin position="6"/>
        <end position="27"/>
    </location>
</feature>
<protein>
    <recommendedName>
        <fullName evidence="4">Dolichyl-phosphate-mannose-protein mannosyltransferase</fullName>
    </recommendedName>
</protein>
<accession>A0A347ZRH8</accession>
<evidence type="ECO:0000256" key="1">
    <source>
        <dbReference type="SAM" id="Phobius"/>
    </source>
</evidence>
<gene>
    <name evidence="2" type="ORF">DFR64_1424</name>
</gene>
<feature type="transmembrane region" description="Helical" evidence="1">
    <location>
        <begin position="466"/>
        <end position="491"/>
    </location>
</feature>
<comment type="caution">
    <text evidence="2">The sequence shown here is derived from an EMBL/GenBank/DDBJ whole genome shotgun (WGS) entry which is preliminary data.</text>
</comment>
<organism evidence="2 3">
    <name type="scientific">Pelolinea submarina</name>
    <dbReference type="NCBI Taxonomy" id="913107"/>
    <lineage>
        <taxon>Bacteria</taxon>
        <taxon>Bacillati</taxon>
        <taxon>Chloroflexota</taxon>
        <taxon>Anaerolineae</taxon>
        <taxon>Anaerolineales</taxon>
        <taxon>Anaerolineaceae</taxon>
        <taxon>Pelolinea</taxon>
    </lineage>
</organism>
<feature type="transmembrane region" description="Helical" evidence="1">
    <location>
        <begin position="65"/>
        <end position="84"/>
    </location>
</feature>
<dbReference type="AlphaFoldDB" id="A0A347ZRH8"/>
<dbReference type="Proteomes" id="UP000256388">
    <property type="component" value="Unassembled WGS sequence"/>
</dbReference>
<evidence type="ECO:0008006" key="4">
    <source>
        <dbReference type="Google" id="ProtNLM"/>
    </source>
</evidence>
<feature type="transmembrane region" description="Helical" evidence="1">
    <location>
        <begin position="39"/>
        <end position="59"/>
    </location>
</feature>
<name>A0A347ZRH8_9CHLR</name>
<dbReference type="RefSeq" id="WP_116224662.1">
    <property type="nucleotide sequence ID" value="NZ_AP018437.1"/>
</dbReference>
<feature type="transmembrane region" description="Helical" evidence="1">
    <location>
        <begin position="149"/>
        <end position="168"/>
    </location>
</feature>
<dbReference type="EMBL" id="QUMS01000001">
    <property type="protein sequence ID" value="REG11534.1"/>
    <property type="molecule type" value="Genomic_DNA"/>
</dbReference>
<keyword evidence="3" id="KW-1185">Reference proteome</keyword>
<keyword evidence="1" id="KW-0812">Transmembrane</keyword>
<feature type="transmembrane region" description="Helical" evidence="1">
    <location>
        <begin position="431"/>
        <end position="454"/>
    </location>
</feature>
<feature type="transmembrane region" description="Helical" evidence="1">
    <location>
        <begin position="379"/>
        <end position="397"/>
    </location>
</feature>
<reference evidence="2 3" key="1">
    <citation type="submission" date="2018-08" db="EMBL/GenBank/DDBJ databases">
        <title>Genomic Encyclopedia of Type Strains, Phase IV (KMG-IV): sequencing the most valuable type-strain genomes for metagenomic binning, comparative biology and taxonomic classification.</title>
        <authorList>
            <person name="Goeker M."/>
        </authorList>
    </citation>
    <scope>NUCLEOTIDE SEQUENCE [LARGE SCALE GENOMIC DNA]</scope>
    <source>
        <strain evidence="2 3">DSM 23923</strain>
    </source>
</reference>
<sequence>MKNKIALKEILFSIAGLFVSCAVFFFLSSVDLPGNWIKFLSYFNWIHFLLVTTLFFLIFQLNNKAAVVVGAVLAAAVYALPLAVRLSSGLSNATVLAGFIPYKDGFYYYNGAGMLLSGQMIPTEGLQGAFRPLFPALLSSLLLLTGENLLLTLQVMVLGTGLCAYLAAVSVRRSYGPLPAAVFFALVFAFIRPMLGDTLTELPGLAFACLALALLIEAAHTKNALTAAIGGVMLVLALSIRAGAFFMLPFLILWWGWLNRTGKRFSLKKMVSFTLILMAAFVLSNMLVPRLLVAAGESTFGNFSWMLYGQAVGGAGFKYHVQALGTSDSAVVLQAALEKMRTYPLGFLIGCYKAFRDFFGNNSLGMFDLLSGEKAVGKWIFWGTCLGLLAGGLIKILRQRKQPVNLLLLAGFLGVLFSIPFLPPIDGGNRFYAGSVPFLFALLAAALPGVQFISAEKRTDILNTNMGAIAGWASAGMVFLTMLLPLAILAFRADSTSVKAQCETGLVPYEARLVEGAYVDILPDENAICGPAPDLCRARFTANGMDQANDDFYRLLAEMSRQSEDGLRLWAGIEKNSGEYYFWAMPLDLAADLRNGTTFSGCAQGVESQYQHLLLVESILQP</sequence>
<dbReference type="PROSITE" id="PS51257">
    <property type="entry name" value="PROKAR_LIPOPROTEIN"/>
    <property type="match status" value="1"/>
</dbReference>
<keyword evidence="1" id="KW-0472">Membrane</keyword>
<proteinExistence type="predicted"/>
<feature type="transmembrane region" description="Helical" evidence="1">
    <location>
        <begin position="270"/>
        <end position="288"/>
    </location>
</feature>
<feature type="transmembrane region" description="Helical" evidence="1">
    <location>
        <begin position="225"/>
        <end position="258"/>
    </location>
</feature>
<dbReference type="OrthoDB" id="428646at2"/>
<evidence type="ECO:0000313" key="3">
    <source>
        <dbReference type="Proteomes" id="UP000256388"/>
    </source>
</evidence>
<evidence type="ECO:0000313" key="2">
    <source>
        <dbReference type="EMBL" id="REG11534.1"/>
    </source>
</evidence>
<feature type="transmembrane region" description="Helical" evidence="1">
    <location>
        <begin position="404"/>
        <end position="425"/>
    </location>
</feature>
<keyword evidence="1" id="KW-1133">Transmembrane helix</keyword>